<dbReference type="SUPFAM" id="SSF50985">
    <property type="entry name" value="RCC1/BLIP-II"/>
    <property type="match status" value="1"/>
</dbReference>
<protein>
    <submittedName>
        <fullName evidence="2">RCC1/BLIP-II protein</fullName>
    </submittedName>
</protein>
<reference evidence="2 3" key="1">
    <citation type="submission" date="2016-07" db="EMBL/GenBank/DDBJ databases">
        <title>Pervasive Adenine N6-methylation of Active Genes in Fungi.</title>
        <authorList>
            <consortium name="DOE Joint Genome Institute"/>
            <person name="Mondo S.J."/>
            <person name="Dannebaum R.O."/>
            <person name="Kuo R.C."/>
            <person name="Labutti K."/>
            <person name="Haridas S."/>
            <person name="Kuo A."/>
            <person name="Salamov A."/>
            <person name="Ahrendt S.R."/>
            <person name="Lipzen A."/>
            <person name="Sullivan W."/>
            <person name="Andreopoulos W.B."/>
            <person name="Clum A."/>
            <person name="Lindquist E."/>
            <person name="Daum C."/>
            <person name="Ramamoorthy G.K."/>
            <person name="Gryganskyi A."/>
            <person name="Culley D."/>
            <person name="Magnuson J.K."/>
            <person name="James T.Y."/>
            <person name="O'Malley M.A."/>
            <person name="Stajich J.E."/>
            <person name="Spatafora J.W."/>
            <person name="Visel A."/>
            <person name="Grigoriev I.V."/>
        </authorList>
    </citation>
    <scope>NUCLEOTIDE SEQUENCE [LARGE SCALE GENOMIC DNA]</scope>
    <source>
        <strain evidence="2 3">JEL800</strain>
    </source>
</reference>
<accession>A0A1Y2CHC6</accession>
<dbReference type="InterPro" id="IPR000408">
    <property type="entry name" value="Reg_chr_condens"/>
</dbReference>
<dbReference type="Gene3D" id="2.130.10.30">
    <property type="entry name" value="Regulator of chromosome condensation 1/beta-lactamase-inhibitor protein II"/>
    <property type="match status" value="1"/>
</dbReference>
<name>A0A1Y2CHC6_9FUNG</name>
<evidence type="ECO:0000256" key="1">
    <source>
        <dbReference type="PROSITE-ProRule" id="PRU00235"/>
    </source>
</evidence>
<keyword evidence="3" id="KW-1185">Reference proteome</keyword>
<dbReference type="PANTHER" id="PTHR45982:SF1">
    <property type="entry name" value="REGULATOR OF CHROMOSOME CONDENSATION"/>
    <property type="match status" value="1"/>
</dbReference>
<evidence type="ECO:0000313" key="2">
    <source>
        <dbReference type="EMBL" id="ORY46412.1"/>
    </source>
</evidence>
<gene>
    <name evidence="2" type="ORF">BCR33DRAFT_849137</name>
</gene>
<dbReference type="InterPro" id="IPR009091">
    <property type="entry name" value="RCC1/BLIP-II"/>
</dbReference>
<dbReference type="EMBL" id="MCGO01000016">
    <property type="protein sequence ID" value="ORY46412.1"/>
    <property type="molecule type" value="Genomic_DNA"/>
</dbReference>
<dbReference type="STRING" id="329046.A0A1Y2CHC6"/>
<dbReference type="Pfam" id="PF13540">
    <property type="entry name" value="RCC1_2"/>
    <property type="match status" value="1"/>
</dbReference>
<sequence length="193" mass="20820">MENRYELIHWQETSKVMGKKLFSFGSNSHGQLGTGTTSDAHIPIECILPAGAEPLSVSSTTRRTASQRELTTFEYLDIAPDPSTQFTHIACGFNHSLALDSSHNVYAWGENSCGQVDGVPSKIPCSPIVIPLPTPAAAIAASLRYSAALLQNGEVWVWGDFVGQFHIILATKSGSVVVIMTGGSKKNRFGQWV</sequence>
<feature type="repeat" description="RCC1" evidence="1">
    <location>
        <begin position="103"/>
        <end position="152"/>
    </location>
</feature>
<organism evidence="2 3">
    <name type="scientific">Rhizoclosmatium globosum</name>
    <dbReference type="NCBI Taxonomy" id="329046"/>
    <lineage>
        <taxon>Eukaryota</taxon>
        <taxon>Fungi</taxon>
        <taxon>Fungi incertae sedis</taxon>
        <taxon>Chytridiomycota</taxon>
        <taxon>Chytridiomycota incertae sedis</taxon>
        <taxon>Chytridiomycetes</taxon>
        <taxon>Chytridiales</taxon>
        <taxon>Chytriomycetaceae</taxon>
        <taxon>Rhizoclosmatium</taxon>
    </lineage>
</organism>
<dbReference type="Pfam" id="PF00415">
    <property type="entry name" value="RCC1"/>
    <property type="match status" value="1"/>
</dbReference>
<dbReference type="AlphaFoldDB" id="A0A1Y2CHC6"/>
<proteinExistence type="predicted"/>
<dbReference type="PROSITE" id="PS00626">
    <property type="entry name" value="RCC1_2"/>
    <property type="match status" value="1"/>
</dbReference>
<dbReference type="PROSITE" id="PS50012">
    <property type="entry name" value="RCC1_3"/>
    <property type="match status" value="2"/>
</dbReference>
<feature type="repeat" description="RCC1" evidence="1">
    <location>
        <begin position="19"/>
        <end position="102"/>
    </location>
</feature>
<evidence type="ECO:0000313" key="3">
    <source>
        <dbReference type="Proteomes" id="UP000193642"/>
    </source>
</evidence>
<dbReference type="Proteomes" id="UP000193642">
    <property type="component" value="Unassembled WGS sequence"/>
</dbReference>
<comment type="caution">
    <text evidence="2">The sequence shown here is derived from an EMBL/GenBank/DDBJ whole genome shotgun (WGS) entry which is preliminary data.</text>
</comment>
<dbReference type="PANTHER" id="PTHR45982">
    <property type="entry name" value="REGULATOR OF CHROMOSOME CONDENSATION"/>
    <property type="match status" value="1"/>
</dbReference>
<dbReference type="InterPro" id="IPR051553">
    <property type="entry name" value="Ran_GTPase-activating"/>
</dbReference>
<dbReference type="GO" id="GO:0005085">
    <property type="term" value="F:guanyl-nucleotide exchange factor activity"/>
    <property type="evidence" value="ECO:0007669"/>
    <property type="project" value="TreeGrafter"/>
</dbReference>
<dbReference type="OrthoDB" id="5370059at2759"/>
<dbReference type="GO" id="GO:0005737">
    <property type="term" value="C:cytoplasm"/>
    <property type="evidence" value="ECO:0007669"/>
    <property type="project" value="TreeGrafter"/>
</dbReference>